<dbReference type="STRING" id="1797724.A3A48_03555"/>
<dbReference type="Gene3D" id="1.10.287.310">
    <property type="match status" value="1"/>
</dbReference>
<dbReference type="AlphaFoldDB" id="A0A1F5GWB3"/>
<keyword evidence="3 5" id="KW-0687">Ribonucleoprotein</keyword>
<dbReference type="Pfam" id="PF00831">
    <property type="entry name" value="Ribosomal_L29"/>
    <property type="match status" value="1"/>
</dbReference>
<dbReference type="SUPFAM" id="SSF46561">
    <property type="entry name" value="Ribosomal protein L29 (L29p)"/>
    <property type="match status" value="1"/>
</dbReference>
<comment type="similarity">
    <text evidence="1 5">Belongs to the universal ribosomal protein uL29 family.</text>
</comment>
<organism evidence="6 7">
    <name type="scientific">Candidatus Curtissbacteria bacterium RIFCSPLOWO2_01_FULL_37_9</name>
    <dbReference type="NCBI Taxonomy" id="1797724"/>
    <lineage>
        <taxon>Bacteria</taxon>
        <taxon>Candidatus Curtissiibacteriota</taxon>
    </lineage>
</organism>
<dbReference type="EMBL" id="MFBN01000001">
    <property type="protein sequence ID" value="OGD96067.1"/>
    <property type="molecule type" value="Genomic_DNA"/>
</dbReference>
<dbReference type="InterPro" id="IPR001854">
    <property type="entry name" value="Ribosomal_uL29"/>
</dbReference>
<evidence type="ECO:0000256" key="5">
    <source>
        <dbReference type="HAMAP-Rule" id="MF_00374"/>
    </source>
</evidence>
<comment type="caution">
    <text evidence="6">The sequence shown here is derived from an EMBL/GenBank/DDBJ whole genome shotgun (WGS) entry which is preliminary data.</text>
</comment>
<dbReference type="GO" id="GO:1990904">
    <property type="term" value="C:ribonucleoprotein complex"/>
    <property type="evidence" value="ECO:0007669"/>
    <property type="project" value="UniProtKB-KW"/>
</dbReference>
<dbReference type="InterPro" id="IPR036049">
    <property type="entry name" value="Ribosomal_uL29_sf"/>
</dbReference>
<evidence type="ECO:0000313" key="6">
    <source>
        <dbReference type="EMBL" id="OGD96067.1"/>
    </source>
</evidence>
<evidence type="ECO:0000256" key="1">
    <source>
        <dbReference type="ARBA" id="ARBA00009254"/>
    </source>
</evidence>
<gene>
    <name evidence="5" type="primary">rpmC</name>
    <name evidence="6" type="ORF">A3A48_03555</name>
</gene>
<accession>A0A1F5GWB3</accession>
<dbReference type="GO" id="GO:0003735">
    <property type="term" value="F:structural constituent of ribosome"/>
    <property type="evidence" value="ECO:0007669"/>
    <property type="project" value="InterPro"/>
</dbReference>
<dbReference type="GO" id="GO:0006412">
    <property type="term" value="P:translation"/>
    <property type="evidence" value="ECO:0007669"/>
    <property type="project" value="UniProtKB-UniRule"/>
</dbReference>
<dbReference type="HAMAP" id="MF_00374">
    <property type="entry name" value="Ribosomal_uL29"/>
    <property type="match status" value="1"/>
</dbReference>
<name>A0A1F5GWB3_9BACT</name>
<keyword evidence="2 5" id="KW-0689">Ribosomal protein</keyword>
<reference evidence="6 7" key="1">
    <citation type="journal article" date="2016" name="Nat. Commun.">
        <title>Thousands of microbial genomes shed light on interconnected biogeochemical processes in an aquifer system.</title>
        <authorList>
            <person name="Anantharaman K."/>
            <person name="Brown C.T."/>
            <person name="Hug L.A."/>
            <person name="Sharon I."/>
            <person name="Castelle C.J."/>
            <person name="Probst A.J."/>
            <person name="Thomas B.C."/>
            <person name="Singh A."/>
            <person name="Wilkins M.J."/>
            <person name="Karaoz U."/>
            <person name="Brodie E.L."/>
            <person name="Williams K.H."/>
            <person name="Hubbard S.S."/>
            <person name="Banfield J.F."/>
        </authorList>
    </citation>
    <scope>NUCLEOTIDE SEQUENCE [LARGE SCALE GENOMIC DNA]</scope>
</reference>
<evidence type="ECO:0000256" key="3">
    <source>
        <dbReference type="ARBA" id="ARBA00023274"/>
    </source>
</evidence>
<dbReference type="Proteomes" id="UP000178336">
    <property type="component" value="Unassembled WGS sequence"/>
</dbReference>
<dbReference type="GO" id="GO:0005840">
    <property type="term" value="C:ribosome"/>
    <property type="evidence" value="ECO:0007669"/>
    <property type="project" value="UniProtKB-KW"/>
</dbReference>
<dbReference type="NCBIfam" id="TIGR00012">
    <property type="entry name" value="L29"/>
    <property type="match status" value="1"/>
</dbReference>
<evidence type="ECO:0000313" key="7">
    <source>
        <dbReference type="Proteomes" id="UP000178336"/>
    </source>
</evidence>
<proteinExistence type="inferred from homology"/>
<sequence>MKKQDFSDYKKKSIIELVKKITELEKQKLEKLIEFKMGKLKNVHSVGLIKKDIARIRTIINFKYLAEKAQRLRTVNKSAKEDKNAVN</sequence>
<protein>
    <recommendedName>
        <fullName evidence="4 5">Large ribosomal subunit protein uL29</fullName>
    </recommendedName>
</protein>
<evidence type="ECO:0000256" key="4">
    <source>
        <dbReference type="ARBA" id="ARBA00035204"/>
    </source>
</evidence>
<evidence type="ECO:0000256" key="2">
    <source>
        <dbReference type="ARBA" id="ARBA00022980"/>
    </source>
</evidence>